<organism evidence="1 2">
    <name type="scientific">Kordia antarctica</name>
    <dbReference type="NCBI Taxonomy" id="1218801"/>
    <lineage>
        <taxon>Bacteria</taxon>
        <taxon>Pseudomonadati</taxon>
        <taxon>Bacteroidota</taxon>
        <taxon>Flavobacteriia</taxon>
        <taxon>Flavobacteriales</taxon>
        <taxon>Flavobacteriaceae</taxon>
        <taxon>Kordia</taxon>
    </lineage>
</organism>
<evidence type="ECO:0000313" key="2">
    <source>
        <dbReference type="Proteomes" id="UP000464657"/>
    </source>
</evidence>
<evidence type="ECO:0000313" key="1">
    <source>
        <dbReference type="EMBL" id="QHI35769.1"/>
    </source>
</evidence>
<protein>
    <submittedName>
        <fullName evidence="1">Uncharacterized protein</fullName>
    </submittedName>
</protein>
<dbReference type="AlphaFoldDB" id="A0A7L4ZH63"/>
<gene>
    <name evidence="1" type="ORF">IMCC3317_11170</name>
</gene>
<dbReference type="EMBL" id="CP019288">
    <property type="protein sequence ID" value="QHI35769.1"/>
    <property type="molecule type" value="Genomic_DNA"/>
</dbReference>
<dbReference type="KEGG" id="kan:IMCC3317_11170"/>
<reference evidence="1 2" key="1">
    <citation type="journal article" date="2013" name="Int. J. Syst. Evol. Microbiol.">
        <title>Kordia antarctica sp. nov., isolated from Antarctic seawater.</title>
        <authorList>
            <person name="Baek K."/>
            <person name="Choi A."/>
            <person name="Kang I."/>
            <person name="Lee K."/>
            <person name="Cho J.C."/>
        </authorList>
    </citation>
    <scope>NUCLEOTIDE SEQUENCE [LARGE SCALE GENOMIC DNA]</scope>
    <source>
        <strain evidence="1 2">IMCC3317</strain>
    </source>
</reference>
<dbReference type="Proteomes" id="UP000464657">
    <property type="component" value="Chromosome"/>
</dbReference>
<accession>A0A7L4ZH63</accession>
<proteinExistence type="predicted"/>
<name>A0A7L4ZH63_9FLAO</name>
<dbReference type="RefSeq" id="WP_160128494.1">
    <property type="nucleotide sequence ID" value="NZ_CP019288.1"/>
</dbReference>
<keyword evidence="2" id="KW-1185">Reference proteome</keyword>
<sequence length="59" mass="7115">MTHKNAYWFKYRKPYKGDSYVAVASETLDEAFKMIMVQYDVPNEDVFYLNRELEVLLPF</sequence>